<protein>
    <submittedName>
        <fullName evidence="2">Uncharacterized protein</fullName>
    </submittedName>
</protein>
<keyword evidence="1" id="KW-0812">Transmembrane</keyword>
<proteinExistence type="predicted"/>
<evidence type="ECO:0000313" key="2">
    <source>
        <dbReference type="EMBL" id="GBM78214.1"/>
    </source>
</evidence>
<dbReference type="AlphaFoldDB" id="A0A4Y2IKS4"/>
<feature type="transmembrane region" description="Helical" evidence="1">
    <location>
        <begin position="57"/>
        <end position="74"/>
    </location>
</feature>
<sequence length="102" mass="11673">MFLEPIVQNVSSISPRIVIRLDKEICFPTFTTVLIALMGTFSNGYKKAFHTYESPEYAIPFMCAIAMYVSYFLFKIIPASITNEAAEEIRCFVRSLPCRFPD</sequence>
<comment type="caution">
    <text evidence="2">The sequence shown here is derived from an EMBL/GenBank/DDBJ whole genome shotgun (WGS) entry which is preliminary data.</text>
</comment>
<feature type="transmembrane region" description="Helical" evidence="1">
    <location>
        <begin position="25"/>
        <end position="45"/>
    </location>
</feature>
<reference evidence="2 3" key="1">
    <citation type="journal article" date="2019" name="Sci. Rep.">
        <title>Orb-weaving spider Araneus ventricosus genome elucidates the spidroin gene catalogue.</title>
        <authorList>
            <person name="Kono N."/>
            <person name="Nakamura H."/>
            <person name="Ohtoshi R."/>
            <person name="Moran D.A.P."/>
            <person name="Shinohara A."/>
            <person name="Yoshida Y."/>
            <person name="Fujiwara M."/>
            <person name="Mori M."/>
            <person name="Tomita M."/>
            <person name="Arakawa K."/>
        </authorList>
    </citation>
    <scope>NUCLEOTIDE SEQUENCE [LARGE SCALE GENOMIC DNA]</scope>
</reference>
<dbReference type="Proteomes" id="UP000499080">
    <property type="component" value="Unassembled WGS sequence"/>
</dbReference>
<gene>
    <name evidence="2" type="ORF">AVEN_25582_1</name>
</gene>
<organism evidence="2 3">
    <name type="scientific">Araneus ventricosus</name>
    <name type="common">Orbweaver spider</name>
    <name type="synonym">Epeira ventricosa</name>
    <dbReference type="NCBI Taxonomy" id="182803"/>
    <lineage>
        <taxon>Eukaryota</taxon>
        <taxon>Metazoa</taxon>
        <taxon>Ecdysozoa</taxon>
        <taxon>Arthropoda</taxon>
        <taxon>Chelicerata</taxon>
        <taxon>Arachnida</taxon>
        <taxon>Araneae</taxon>
        <taxon>Araneomorphae</taxon>
        <taxon>Entelegynae</taxon>
        <taxon>Araneoidea</taxon>
        <taxon>Araneidae</taxon>
        <taxon>Araneus</taxon>
    </lineage>
</organism>
<keyword evidence="1" id="KW-1133">Transmembrane helix</keyword>
<name>A0A4Y2IKS4_ARAVE</name>
<keyword evidence="1" id="KW-0472">Membrane</keyword>
<evidence type="ECO:0000313" key="3">
    <source>
        <dbReference type="Proteomes" id="UP000499080"/>
    </source>
</evidence>
<keyword evidence="3" id="KW-1185">Reference proteome</keyword>
<evidence type="ECO:0000256" key="1">
    <source>
        <dbReference type="SAM" id="Phobius"/>
    </source>
</evidence>
<accession>A0A4Y2IKS4</accession>
<dbReference type="EMBL" id="BGPR01107036">
    <property type="protein sequence ID" value="GBM78214.1"/>
    <property type="molecule type" value="Genomic_DNA"/>
</dbReference>